<evidence type="ECO:0000256" key="2">
    <source>
        <dbReference type="ARBA" id="ARBA00022617"/>
    </source>
</evidence>
<dbReference type="GO" id="GO:0004130">
    <property type="term" value="F:cytochrome-c peroxidase activity"/>
    <property type="evidence" value="ECO:0007669"/>
    <property type="project" value="TreeGrafter"/>
</dbReference>
<evidence type="ECO:0000313" key="8">
    <source>
        <dbReference type="EMBL" id="AII86070.1"/>
    </source>
</evidence>
<dbReference type="Gene3D" id="1.10.760.10">
    <property type="entry name" value="Cytochrome c-like domain"/>
    <property type="match status" value="2"/>
</dbReference>
<evidence type="ECO:0000259" key="7">
    <source>
        <dbReference type="PROSITE" id="PS51007"/>
    </source>
</evidence>
<feature type="domain" description="Cytochrome c" evidence="7">
    <location>
        <begin position="286"/>
        <end position="447"/>
    </location>
</feature>
<gene>
    <name evidence="8" type="ORF">RCA23_c05100</name>
</gene>
<evidence type="ECO:0000256" key="3">
    <source>
        <dbReference type="ARBA" id="ARBA00022723"/>
    </source>
</evidence>
<keyword evidence="4" id="KW-0560">Oxidoreductase</keyword>
<keyword evidence="5 6" id="KW-0408">Iron</keyword>
<dbReference type="AlphaFoldDB" id="A0AAN0RH32"/>
<sequence length="471" mass="49683">MILAGVSSGGFSFWLDCSIVGGRLEEVGMRVVLLSFAIGMGIAVAPGVGAVDLPPPLKEADFRPLRFEEAQLGQLLFYDPLLSGNKEVACATCHHPAFGTGDGLSLSLGDGGMGLGVNRVVDPQNLPEQRVPRNAQPLFNLGAKQMTVLFHDGRVEVDATRPSGLRTPLEEEMVGGFASIISAQTMFPVLSGDEMAGHYSENEVSQAVRRGTLTGKDGAWDLIAQRVAAVPDYAARFGAVYPDLAGPQDIGFTDISNAIAAFMEFEWRSDTAPFDALLAGEASFSGAQERGLELFYGAAGCAACHSGPLLTDFEFHAMGQPQLGPGKAARFERHARDEGRFRVTGREADRFAFRTPSLRNVALTGPWGHSGAYGDLASFVAAHADPRTALESYDRSGVVLPEFEAADWRIMDDPAEVAAISAAVAVAPVALGAQDVADIIAFLNSLTDPAMTAGRLGVPKAVPSGLPVPNP</sequence>
<dbReference type="GO" id="GO:0030313">
    <property type="term" value="C:cell envelope"/>
    <property type="evidence" value="ECO:0007669"/>
    <property type="project" value="UniProtKB-SubCell"/>
</dbReference>
<keyword evidence="3 6" id="KW-0479">Metal-binding</keyword>
<dbReference type="PROSITE" id="PS51007">
    <property type="entry name" value="CYTC"/>
    <property type="match status" value="1"/>
</dbReference>
<dbReference type="InterPro" id="IPR009056">
    <property type="entry name" value="Cyt_c-like_dom"/>
</dbReference>
<comment type="subcellular location">
    <subcellularLocation>
        <location evidence="1">Cell envelope</location>
    </subcellularLocation>
</comment>
<keyword evidence="2 6" id="KW-0349">Heme</keyword>
<dbReference type="PANTHER" id="PTHR30600">
    <property type="entry name" value="CYTOCHROME C PEROXIDASE-RELATED"/>
    <property type="match status" value="1"/>
</dbReference>
<keyword evidence="9" id="KW-1185">Reference proteome</keyword>
<dbReference type="EMBL" id="CP003984">
    <property type="protein sequence ID" value="AII86070.1"/>
    <property type="molecule type" value="Genomic_DNA"/>
</dbReference>
<reference evidence="8 9" key="1">
    <citation type="journal article" date="2014" name="ISME J.">
        <title>Adaptation of an abundant Roseobacter RCA organism to pelagic systems revealed by genomic and transcriptomic analyses.</title>
        <authorList>
            <person name="Voget S."/>
            <person name="Wemheuer B."/>
            <person name="Brinkhoff T."/>
            <person name="Vollmers J."/>
            <person name="Dietrich S."/>
            <person name="Giebel H.A."/>
            <person name="Beardsley C."/>
            <person name="Sardemann C."/>
            <person name="Bakenhus I."/>
            <person name="Billerbeck S."/>
            <person name="Daniel R."/>
            <person name="Simon M."/>
        </authorList>
    </citation>
    <scope>NUCLEOTIDE SEQUENCE [LARGE SCALE GENOMIC DNA]</scope>
    <source>
        <strain evidence="8 9">RCA23</strain>
    </source>
</reference>
<dbReference type="Pfam" id="PF03150">
    <property type="entry name" value="CCP_MauG"/>
    <property type="match status" value="1"/>
</dbReference>
<dbReference type="Proteomes" id="UP000028680">
    <property type="component" value="Chromosome"/>
</dbReference>
<protein>
    <recommendedName>
        <fullName evidence="7">Cytochrome c domain-containing protein</fullName>
    </recommendedName>
</protein>
<dbReference type="InterPro" id="IPR004852">
    <property type="entry name" value="Di-haem_cyt_c_peroxidsae"/>
</dbReference>
<evidence type="ECO:0000256" key="4">
    <source>
        <dbReference type="ARBA" id="ARBA00023002"/>
    </source>
</evidence>
<dbReference type="InterPro" id="IPR051395">
    <property type="entry name" value="Cytochrome_c_Peroxidase/MauG"/>
</dbReference>
<dbReference type="GO" id="GO:0046872">
    <property type="term" value="F:metal ion binding"/>
    <property type="evidence" value="ECO:0007669"/>
    <property type="project" value="UniProtKB-KW"/>
</dbReference>
<dbReference type="KEGG" id="ptp:RCA23_c05100"/>
<evidence type="ECO:0000256" key="1">
    <source>
        <dbReference type="ARBA" id="ARBA00004196"/>
    </source>
</evidence>
<evidence type="ECO:0000256" key="5">
    <source>
        <dbReference type="ARBA" id="ARBA00023004"/>
    </source>
</evidence>
<accession>A0AAN0RH32</accession>
<dbReference type="InterPro" id="IPR036909">
    <property type="entry name" value="Cyt_c-like_dom_sf"/>
</dbReference>
<evidence type="ECO:0000313" key="9">
    <source>
        <dbReference type="Proteomes" id="UP000028680"/>
    </source>
</evidence>
<organism evidence="8 9">
    <name type="scientific">Planktomarina temperata RCA23</name>
    <dbReference type="NCBI Taxonomy" id="666509"/>
    <lineage>
        <taxon>Bacteria</taxon>
        <taxon>Pseudomonadati</taxon>
        <taxon>Pseudomonadota</taxon>
        <taxon>Alphaproteobacteria</taxon>
        <taxon>Rhodobacterales</taxon>
        <taxon>Paracoccaceae</taxon>
        <taxon>Planktomarina</taxon>
    </lineage>
</organism>
<name>A0AAN0RH32_9RHOB</name>
<evidence type="ECO:0000256" key="6">
    <source>
        <dbReference type="PROSITE-ProRule" id="PRU00433"/>
    </source>
</evidence>
<proteinExistence type="predicted"/>
<dbReference type="GO" id="GO:0009055">
    <property type="term" value="F:electron transfer activity"/>
    <property type="evidence" value="ECO:0007669"/>
    <property type="project" value="InterPro"/>
</dbReference>
<dbReference type="GO" id="GO:0020037">
    <property type="term" value="F:heme binding"/>
    <property type="evidence" value="ECO:0007669"/>
    <property type="project" value="InterPro"/>
</dbReference>
<dbReference type="SUPFAM" id="SSF46626">
    <property type="entry name" value="Cytochrome c"/>
    <property type="match status" value="2"/>
</dbReference>